<dbReference type="SUPFAM" id="SSF51735">
    <property type="entry name" value="NAD(P)-binding Rossmann-fold domains"/>
    <property type="match status" value="1"/>
</dbReference>
<evidence type="ECO:0000259" key="2">
    <source>
        <dbReference type="Pfam" id="PF22725"/>
    </source>
</evidence>
<dbReference type="Gene3D" id="3.30.360.10">
    <property type="entry name" value="Dihydrodipicolinate Reductase, domain 2"/>
    <property type="match status" value="1"/>
</dbReference>
<reference evidence="3 4" key="1">
    <citation type="submission" date="2014-08" db="EMBL/GenBank/DDBJ databases">
        <authorList>
            <person name="Hassan Y.I."/>
            <person name="Lepp D."/>
            <person name="Zhou T."/>
        </authorList>
    </citation>
    <scope>NUCLEOTIDE SEQUENCE [LARGE SCALE GENOMIC DNA]</scope>
    <source>
        <strain evidence="3 4">IFO13584</strain>
    </source>
</reference>
<dbReference type="InterPro" id="IPR036291">
    <property type="entry name" value="NAD(P)-bd_dom_sf"/>
</dbReference>
<dbReference type="PANTHER" id="PTHR43249:SF1">
    <property type="entry name" value="D-GLUCOSIDE 3-DEHYDROGENASE"/>
    <property type="match status" value="1"/>
</dbReference>
<evidence type="ECO:0000259" key="1">
    <source>
        <dbReference type="Pfam" id="PF01408"/>
    </source>
</evidence>
<dbReference type="InterPro" id="IPR052515">
    <property type="entry name" value="Gfo/Idh/MocA_Oxidoreductase"/>
</dbReference>
<dbReference type="STRING" id="46914.JP75_20855"/>
<dbReference type="InterPro" id="IPR000683">
    <property type="entry name" value="Gfo/Idh/MocA-like_OxRdtase_N"/>
</dbReference>
<dbReference type="GO" id="GO:0000166">
    <property type="term" value="F:nucleotide binding"/>
    <property type="evidence" value="ECO:0007669"/>
    <property type="project" value="InterPro"/>
</dbReference>
<sequence>MTARRLDDPLRHVIIGVGAGILKWHRWALDLDTTQLVGVTDVNQKLGEERAAELGVPFIAGHQALLDATRPDVAVVLTPHPYHAPIAIDALNAHAHVLVEKPLAVRVSEADAMVEAAERNDRLLAVNYQQRARGDIRAIKTLVDAGELGTIQHIDMVAAWPRTKTYYAGGGWRGTWKGEGGGVLMNQAPHNLDLICHLFGLPARVFAWTRTILHDIETEDTVHAICEWPNGTLGSLHITTAEAGRPERFEIVGTSGMVQIVDGKLSRRRLSPDFAEIAKTSKEAIPELKADDVDLVPLEGGGDHLDIYRNLHDAILNGAPLICDGVSARQSLELANALILSSHVGRPVDLPLDRGEYDALFSRLSGGSNA</sequence>
<evidence type="ECO:0000313" key="3">
    <source>
        <dbReference type="EMBL" id="KFL29520.1"/>
    </source>
</evidence>
<feature type="domain" description="GFO/IDH/MocA-like oxidoreductase" evidence="2">
    <location>
        <begin position="136"/>
        <end position="258"/>
    </location>
</feature>
<proteinExistence type="predicted"/>
<dbReference type="Pfam" id="PF22725">
    <property type="entry name" value="GFO_IDH_MocA_C3"/>
    <property type="match status" value="1"/>
</dbReference>
<name>A0A087LY17_9HYPH</name>
<dbReference type="EMBL" id="JQGC01000025">
    <property type="protein sequence ID" value="KFL29520.1"/>
    <property type="molecule type" value="Genomic_DNA"/>
</dbReference>
<dbReference type="Pfam" id="PF01408">
    <property type="entry name" value="GFO_IDH_MocA"/>
    <property type="match status" value="1"/>
</dbReference>
<feature type="domain" description="Gfo/Idh/MocA-like oxidoreductase N-terminal" evidence="1">
    <location>
        <begin position="11"/>
        <end position="128"/>
    </location>
</feature>
<gene>
    <name evidence="3" type="ORF">JP75_20855</name>
</gene>
<evidence type="ECO:0000313" key="4">
    <source>
        <dbReference type="Proteomes" id="UP000028981"/>
    </source>
</evidence>
<protein>
    <submittedName>
        <fullName evidence="3">Oxidoreductase</fullName>
    </submittedName>
</protein>
<dbReference type="InterPro" id="IPR055170">
    <property type="entry name" value="GFO_IDH_MocA-like_dom"/>
</dbReference>
<dbReference type="PANTHER" id="PTHR43249">
    <property type="entry name" value="UDP-N-ACETYL-2-AMINO-2-DEOXY-D-GLUCURONATE OXIDASE"/>
    <property type="match status" value="1"/>
</dbReference>
<dbReference type="Gene3D" id="3.40.50.720">
    <property type="entry name" value="NAD(P)-binding Rossmann-like Domain"/>
    <property type="match status" value="1"/>
</dbReference>
<keyword evidence="4" id="KW-1185">Reference proteome</keyword>
<accession>A0A087LY17</accession>
<comment type="caution">
    <text evidence="3">The sequence shown here is derived from an EMBL/GenBank/DDBJ whole genome shotgun (WGS) entry which is preliminary data.</text>
</comment>
<dbReference type="AlphaFoldDB" id="A0A087LY17"/>
<dbReference type="Proteomes" id="UP000028981">
    <property type="component" value="Unassembled WGS sequence"/>
</dbReference>
<dbReference type="SUPFAM" id="SSF55347">
    <property type="entry name" value="Glyceraldehyde-3-phosphate dehydrogenase-like, C-terminal domain"/>
    <property type="match status" value="1"/>
</dbReference>
<organism evidence="3 4">
    <name type="scientific">Devosia riboflavina</name>
    <dbReference type="NCBI Taxonomy" id="46914"/>
    <lineage>
        <taxon>Bacteria</taxon>
        <taxon>Pseudomonadati</taxon>
        <taxon>Pseudomonadota</taxon>
        <taxon>Alphaproteobacteria</taxon>
        <taxon>Hyphomicrobiales</taxon>
        <taxon>Devosiaceae</taxon>
        <taxon>Devosia</taxon>
    </lineage>
</organism>
<dbReference type="OrthoDB" id="9781031at2"/>